<name>A0A6A5YVU5_9PLEO</name>
<feature type="region of interest" description="Disordered" evidence="1">
    <location>
        <begin position="625"/>
        <end position="646"/>
    </location>
</feature>
<proteinExistence type="predicted"/>
<evidence type="ECO:0008006" key="4">
    <source>
        <dbReference type="Google" id="ProtNLM"/>
    </source>
</evidence>
<feature type="region of interest" description="Disordered" evidence="1">
    <location>
        <begin position="224"/>
        <end position="264"/>
    </location>
</feature>
<feature type="compositionally biased region" description="Basic and acidic residues" evidence="1">
    <location>
        <begin position="253"/>
        <end position="264"/>
    </location>
</feature>
<organism evidence="2 3">
    <name type="scientific">Lophiotrema nucula</name>
    <dbReference type="NCBI Taxonomy" id="690887"/>
    <lineage>
        <taxon>Eukaryota</taxon>
        <taxon>Fungi</taxon>
        <taxon>Dikarya</taxon>
        <taxon>Ascomycota</taxon>
        <taxon>Pezizomycotina</taxon>
        <taxon>Dothideomycetes</taxon>
        <taxon>Pleosporomycetidae</taxon>
        <taxon>Pleosporales</taxon>
        <taxon>Lophiotremataceae</taxon>
        <taxon>Lophiotrema</taxon>
    </lineage>
</organism>
<accession>A0A6A5YVU5</accession>
<gene>
    <name evidence="2" type="ORF">BDV96DRAFT_582045</name>
</gene>
<dbReference type="AlphaFoldDB" id="A0A6A5YVU5"/>
<feature type="compositionally biased region" description="Low complexity" evidence="1">
    <location>
        <begin position="383"/>
        <end position="394"/>
    </location>
</feature>
<keyword evidence="3" id="KW-1185">Reference proteome</keyword>
<dbReference type="EMBL" id="ML977334">
    <property type="protein sequence ID" value="KAF2111359.1"/>
    <property type="molecule type" value="Genomic_DNA"/>
</dbReference>
<evidence type="ECO:0000313" key="2">
    <source>
        <dbReference type="EMBL" id="KAF2111359.1"/>
    </source>
</evidence>
<feature type="region of interest" description="Disordered" evidence="1">
    <location>
        <begin position="366"/>
        <end position="532"/>
    </location>
</feature>
<dbReference type="OrthoDB" id="5382953at2759"/>
<feature type="compositionally biased region" description="Polar residues" evidence="1">
    <location>
        <begin position="230"/>
        <end position="245"/>
    </location>
</feature>
<feature type="compositionally biased region" description="Acidic residues" evidence="1">
    <location>
        <begin position="447"/>
        <end position="458"/>
    </location>
</feature>
<protein>
    <recommendedName>
        <fullName evidence="4">DNA (cytosine-5)-methyltransferase 1 replication foci domain-containing protein</fullName>
    </recommendedName>
</protein>
<dbReference type="Proteomes" id="UP000799770">
    <property type="component" value="Unassembled WGS sequence"/>
</dbReference>
<feature type="compositionally biased region" description="Basic and acidic residues" evidence="1">
    <location>
        <begin position="366"/>
        <end position="380"/>
    </location>
</feature>
<sequence>MPTPESEALKPIDPSISNPDDYEIYTLSDARVVYARSGNGGKKGAEASLLAAYADCPLRVEGRLERVERHQGKLLLKKPFRPLDITIENVTRYSYGQTEDGEIMIWALGESGWFEIRPARNYREIYGDMVQAVEILYFITDIYSEPRKRGGGPSAGLIFQEYAEDERFACSDSTEAAAIFDKHRSFLLMCLLSRAQGVGWSNTPIYQHYKRHYSKEFDTAKARVEGKNSVPGTTSAKRELSQSTAKGGRGTRKPVEKSGDAPRKDDNWWEAAAIFEFMQKAVNQRAMQVGHVTISKVAQLMVKRYQIDEVRTSTDVILVHAENLSYMMDHPRRKNIQYFANEPIYQELKRGHNLSAADIRRAQAIELHPRKDHATLKAEASDTESSSSSAATPRRGPRASKKGQLSVLRPRSSKYSGKGKGIKRGKGKTPIEEVSSEEGTGDASSKEEEEDEDVESETPIDTPTQALSPKKRKHALDLLEPTNPRKRTASQSIEPESPPPTSSDEDEPAPTEPLPLRWRPTQTSNGVPPKSSSLALLPPVISTPLPTFSANGPGDSWICTFDGCSHKVYGASTDVGRSLIKEHTEDHSKGRVREIGLLLREEEKLRLPVSHLIKRIRQMAERQDPLFPGMNGAGPAMRPQPIERPV</sequence>
<reference evidence="2" key="1">
    <citation type="journal article" date="2020" name="Stud. Mycol.">
        <title>101 Dothideomycetes genomes: a test case for predicting lifestyles and emergence of pathogens.</title>
        <authorList>
            <person name="Haridas S."/>
            <person name="Albert R."/>
            <person name="Binder M."/>
            <person name="Bloem J."/>
            <person name="Labutti K."/>
            <person name="Salamov A."/>
            <person name="Andreopoulos B."/>
            <person name="Baker S."/>
            <person name="Barry K."/>
            <person name="Bills G."/>
            <person name="Bluhm B."/>
            <person name="Cannon C."/>
            <person name="Castanera R."/>
            <person name="Culley D."/>
            <person name="Daum C."/>
            <person name="Ezra D."/>
            <person name="Gonzalez J."/>
            <person name="Henrissat B."/>
            <person name="Kuo A."/>
            <person name="Liang C."/>
            <person name="Lipzen A."/>
            <person name="Lutzoni F."/>
            <person name="Magnuson J."/>
            <person name="Mondo S."/>
            <person name="Nolan M."/>
            <person name="Ohm R."/>
            <person name="Pangilinan J."/>
            <person name="Park H.-J."/>
            <person name="Ramirez L."/>
            <person name="Alfaro M."/>
            <person name="Sun H."/>
            <person name="Tritt A."/>
            <person name="Yoshinaga Y."/>
            <person name="Zwiers L.-H."/>
            <person name="Turgeon B."/>
            <person name="Goodwin S."/>
            <person name="Spatafora J."/>
            <person name="Crous P."/>
            <person name="Grigoriev I."/>
        </authorList>
    </citation>
    <scope>NUCLEOTIDE SEQUENCE</scope>
    <source>
        <strain evidence="2">CBS 627.86</strain>
    </source>
</reference>
<evidence type="ECO:0000256" key="1">
    <source>
        <dbReference type="SAM" id="MobiDB-lite"/>
    </source>
</evidence>
<evidence type="ECO:0000313" key="3">
    <source>
        <dbReference type="Proteomes" id="UP000799770"/>
    </source>
</evidence>